<reference evidence="8" key="1">
    <citation type="submission" date="2020-04" db="EMBL/GenBank/DDBJ databases">
        <authorList>
            <person name="Zhang T."/>
        </authorList>
    </citation>
    <scope>NUCLEOTIDE SEQUENCE</scope>
    <source>
        <strain evidence="8">HKST-UBA13</strain>
    </source>
</reference>
<dbReference type="GO" id="GO:0071555">
    <property type="term" value="P:cell wall organization"/>
    <property type="evidence" value="ECO:0007669"/>
    <property type="project" value="UniProtKB-KW"/>
</dbReference>
<evidence type="ECO:0000256" key="2">
    <source>
        <dbReference type="ARBA" id="ARBA00022679"/>
    </source>
</evidence>
<keyword evidence="2" id="KW-0808">Transferase</keyword>
<name>A0A955IAB7_9BACT</name>
<gene>
    <name evidence="8" type="ORF">KC678_02985</name>
</gene>
<dbReference type="Proteomes" id="UP000775877">
    <property type="component" value="Unassembled WGS sequence"/>
</dbReference>
<keyword evidence="3" id="KW-0133">Cell shape</keyword>
<comment type="similarity">
    <text evidence="1">Belongs to the FemABX family.</text>
</comment>
<comment type="caution">
    <text evidence="8">The sequence shown here is derived from an EMBL/GenBank/DDBJ whole genome shotgun (WGS) entry which is preliminary data.</text>
</comment>
<proteinExistence type="inferred from homology"/>
<evidence type="ECO:0000256" key="5">
    <source>
        <dbReference type="ARBA" id="ARBA00023315"/>
    </source>
</evidence>
<dbReference type="InterPro" id="IPR050644">
    <property type="entry name" value="PG_Glycine_Bridge_Synth"/>
</dbReference>
<dbReference type="GO" id="GO:0008360">
    <property type="term" value="P:regulation of cell shape"/>
    <property type="evidence" value="ECO:0007669"/>
    <property type="project" value="UniProtKB-KW"/>
</dbReference>
<dbReference type="GO" id="GO:0009252">
    <property type="term" value="P:peptidoglycan biosynthetic process"/>
    <property type="evidence" value="ECO:0007669"/>
    <property type="project" value="UniProtKB-KW"/>
</dbReference>
<feature type="domain" description="BioF2-like acetyltransferase" evidence="7">
    <location>
        <begin position="158"/>
        <end position="288"/>
    </location>
</feature>
<keyword evidence="5" id="KW-0012">Acyltransferase</keyword>
<dbReference type="InterPro" id="IPR003447">
    <property type="entry name" value="FEMABX"/>
</dbReference>
<dbReference type="Pfam" id="PF13480">
    <property type="entry name" value="Acetyltransf_6"/>
    <property type="match status" value="1"/>
</dbReference>
<keyword evidence="4" id="KW-0573">Peptidoglycan synthesis</keyword>
<dbReference type="EMBL" id="JAGQLJ010000060">
    <property type="protein sequence ID" value="MCA9381206.1"/>
    <property type="molecule type" value="Genomic_DNA"/>
</dbReference>
<keyword evidence="6" id="KW-0961">Cell wall biogenesis/degradation</keyword>
<evidence type="ECO:0000259" key="7">
    <source>
        <dbReference type="Pfam" id="PF13480"/>
    </source>
</evidence>
<evidence type="ECO:0000256" key="3">
    <source>
        <dbReference type="ARBA" id="ARBA00022960"/>
    </source>
</evidence>
<evidence type="ECO:0000256" key="1">
    <source>
        <dbReference type="ARBA" id="ARBA00009943"/>
    </source>
</evidence>
<dbReference type="PROSITE" id="PS51191">
    <property type="entry name" value="FEMABX"/>
    <property type="match status" value="1"/>
</dbReference>
<dbReference type="GO" id="GO:0016755">
    <property type="term" value="F:aminoacyltransferase activity"/>
    <property type="evidence" value="ECO:0007669"/>
    <property type="project" value="InterPro"/>
</dbReference>
<evidence type="ECO:0000313" key="8">
    <source>
        <dbReference type="EMBL" id="MCA9381206.1"/>
    </source>
</evidence>
<dbReference type="InterPro" id="IPR038740">
    <property type="entry name" value="BioF2-like_GNAT_dom"/>
</dbReference>
<dbReference type="SUPFAM" id="SSF55729">
    <property type="entry name" value="Acyl-CoA N-acyltransferases (Nat)"/>
    <property type="match status" value="2"/>
</dbReference>
<sequence>MNIDIIPFEADKQNIWDDIQKRSSNRSFLTCSPRIEFQKTHGKETAQFFIKDDESFIGILFLEIARRKLSKYAYAPHGPVLLDNYSTSPEVYMELSKFGKKFIKENNLNFFRIDPILDEQYQSFLKQSGWSKSIVLGQARHQWFMDISEDEEAILKNLKKDTRYYINRGKNKGIKIVRATEERTVNDFIELMHQTKERQNFANFDDSYYKDQWTDLQPKGIAEIFVAYLNEKPLAGALMNYYDKTSYYSHAGSTSDQELAKLAAPYYLHWEMIRYAKCIGCEVYDFWGVIPKGIKHDWRGLSDFKMKFDGTLRTLVGVHEVSSGSVMALIQKLYDWKSYHKLKN</sequence>
<dbReference type="AlphaFoldDB" id="A0A955IAB7"/>
<evidence type="ECO:0000256" key="4">
    <source>
        <dbReference type="ARBA" id="ARBA00022984"/>
    </source>
</evidence>
<protein>
    <submittedName>
        <fullName evidence="8">Peptidoglycan bridge formation glycyltransferase FemA/FemB family protein</fullName>
    </submittedName>
</protein>
<dbReference type="PANTHER" id="PTHR36174:SF1">
    <property type="entry name" value="LIPID II:GLYCINE GLYCYLTRANSFERASE"/>
    <property type="match status" value="1"/>
</dbReference>
<evidence type="ECO:0000256" key="6">
    <source>
        <dbReference type="ARBA" id="ARBA00023316"/>
    </source>
</evidence>
<dbReference type="InterPro" id="IPR016181">
    <property type="entry name" value="Acyl_CoA_acyltransferase"/>
</dbReference>
<reference evidence="8" key="2">
    <citation type="journal article" date="2021" name="Microbiome">
        <title>Successional dynamics and alternative stable states in a saline activated sludge microbial community over 9 years.</title>
        <authorList>
            <person name="Wang Y."/>
            <person name="Ye J."/>
            <person name="Ju F."/>
            <person name="Liu L."/>
            <person name="Boyd J.A."/>
            <person name="Deng Y."/>
            <person name="Parks D.H."/>
            <person name="Jiang X."/>
            <person name="Yin X."/>
            <person name="Woodcroft B.J."/>
            <person name="Tyson G.W."/>
            <person name="Hugenholtz P."/>
            <person name="Polz M.F."/>
            <person name="Zhang T."/>
        </authorList>
    </citation>
    <scope>NUCLEOTIDE SEQUENCE</scope>
    <source>
        <strain evidence="8">HKST-UBA13</strain>
    </source>
</reference>
<dbReference type="PANTHER" id="PTHR36174">
    <property type="entry name" value="LIPID II:GLYCINE GLYCYLTRANSFERASE"/>
    <property type="match status" value="1"/>
</dbReference>
<dbReference type="Gene3D" id="3.40.630.30">
    <property type="match status" value="2"/>
</dbReference>
<evidence type="ECO:0000313" key="9">
    <source>
        <dbReference type="Proteomes" id="UP000775877"/>
    </source>
</evidence>
<accession>A0A955IAB7</accession>
<organism evidence="8 9">
    <name type="scientific">Candidatus Dojkabacteria bacterium</name>
    <dbReference type="NCBI Taxonomy" id="2099670"/>
    <lineage>
        <taxon>Bacteria</taxon>
        <taxon>Candidatus Dojkabacteria</taxon>
    </lineage>
</organism>